<evidence type="ECO:0008006" key="5">
    <source>
        <dbReference type="Google" id="ProtNLM"/>
    </source>
</evidence>
<keyword evidence="2" id="KW-1133">Transmembrane helix</keyword>
<gene>
    <name evidence="3" type="ORF">ACFQHK_17045</name>
</gene>
<keyword evidence="2" id="KW-0472">Membrane</keyword>
<evidence type="ECO:0000256" key="1">
    <source>
        <dbReference type="SAM" id="MobiDB-lite"/>
    </source>
</evidence>
<organism evidence="3 4">
    <name type="scientific">Halomarina ordinaria</name>
    <dbReference type="NCBI Taxonomy" id="3033939"/>
    <lineage>
        <taxon>Archaea</taxon>
        <taxon>Methanobacteriati</taxon>
        <taxon>Methanobacteriota</taxon>
        <taxon>Stenosarchaea group</taxon>
        <taxon>Halobacteria</taxon>
        <taxon>Halobacteriales</taxon>
        <taxon>Natronomonadaceae</taxon>
        <taxon>Halomarina</taxon>
    </lineage>
</organism>
<evidence type="ECO:0000256" key="2">
    <source>
        <dbReference type="SAM" id="Phobius"/>
    </source>
</evidence>
<comment type="caution">
    <text evidence="3">The sequence shown here is derived from an EMBL/GenBank/DDBJ whole genome shotgun (WGS) entry which is preliminary data.</text>
</comment>
<accession>A0ABD5UF59</accession>
<sequence length="182" mass="19553">MRHFLSTTRTEPRTGAASPPGDETLVAALFDRRPVRRVVTGLVAGAIATVVMSCFRVPLSRAPPPPARLWALYVAGEGAPEDYPIEGFALHLVYGVLAGGAFGALAPAIEAESDYERERRGSLLGLCYGLLLSAFGSVVLMDRLLHLDLDDDEAFVFHLGHVVYGLTLGTWFGSNTPRGSRT</sequence>
<name>A0ABD5UF59_9EURY</name>
<dbReference type="EMBL" id="JBHSXM010000003">
    <property type="protein sequence ID" value="MFC6838190.1"/>
    <property type="molecule type" value="Genomic_DNA"/>
</dbReference>
<keyword evidence="4" id="KW-1185">Reference proteome</keyword>
<protein>
    <recommendedName>
        <fullName evidence="5">DUF1440 domain-containing protein</fullName>
    </recommendedName>
</protein>
<proteinExistence type="predicted"/>
<feature type="transmembrane region" description="Helical" evidence="2">
    <location>
        <begin position="38"/>
        <end position="59"/>
    </location>
</feature>
<dbReference type="Proteomes" id="UP001596406">
    <property type="component" value="Unassembled WGS sequence"/>
</dbReference>
<feature type="region of interest" description="Disordered" evidence="1">
    <location>
        <begin position="1"/>
        <end position="20"/>
    </location>
</feature>
<keyword evidence="2" id="KW-0812">Transmembrane</keyword>
<dbReference type="AlphaFoldDB" id="A0ABD5UF59"/>
<evidence type="ECO:0000313" key="3">
    <source>
        <dbReference type="EMBL" id="MFC6838190.1"/>
    </source>
</evidence>
<feature type="transmembrane region" description="Helical" evidence="2">
    <location>
        <begin position="155"/>
        <end position="173"/>
    </location>
</feature>
<dbReference type="RefSeq" id="WP_304449907.1">
    <property type="nucleotide sequence ID" value="NZ_JARRAH010000003.1"/>
</dbReference>
<evidence type="ECO:0000313" key="4">
    <source>
        <dbReference type="Proteomes" id="UP001596406"/>
    </source>
</evidence>
<reference evidence="3 4" key="1">
    <citation type="journal article" date="2019" name="Int. J. Syst. Evol. Microbiol.">
        <title>The Global Catalogue of Microorganisms (GCM) 10K type strain sequencing project: providing services to taxonomists for standard genome sequencing and annotation.</title>
        <authorList>
            <consortium name="The Broad Institute Genomics Platform"/>
            <consortium name="The Broad Institute Genome Sequencing Center for Infectious Disease"/>
            <person name="Wu L."/>
            <person name="Ma J."/>
        </authorList>
    </citation>
    <scope>NUCLEOTIDE SEQUENCE [LARGE SCALE GENOMIC DNA]</scope>
    <source>
        <strain evidence="3 4">PSRA2</strain>
    </source>
</reference>
<feature type="transmembrane region" description="Helical" evidence="2">
    <location>
        <begin position="121"/>
        <end position="140"/>
    </location>
</feature>
<feature type="transmembrane region" description="Helical" evidence="2">
    <location>
        <begin position="88"/>
        <end position="109"/>
    </location>
</feature>